<dbReference type="InterPro" id="IPR002937">
    <property type="entry name" value="Amino_oxidase"/>
</dbReference>
<dbReference type="Gene3D" id="3.50.50.60">
    <property type="entry name" value="FAD/NAD(P)-binding domain"/>
    <property type="match status" value="2"/>
</dbReference>
<evidence type="ECO:0000313" key="3">
    <source>
        <dbReference type="EMBL" id="VWB42077.1"/>
    </source>
</evidence>
<dbReference type="InterPro" id="IPR036188">
    <property type="entry name" value="FAD/NAD-bd_sf"/>
</dbReference>
<proteinExistence type="inferred from homology"/>
<name>A0A6P2JJI7_BURL3</name>
<reference evidence="3 4" key="1">
    <citation type="submission" date="2019-09" db="EMBL/GenBank/DDBJ databases">
        <authorList>
            <person name="Depoorter E."/>
        </authorList>
    </citation>
    <scope>NUCLEOTIDE SEQUENCE [LARGE SCALE GENOMIC DNA]</scope>
    <source>
        <strain evidence="3">LMG 23254</strain>
    </source>
</reference>
<dbReference type="AlphaFoldDB" id="A0A6P2JJI7"/>
<protein>
    <submittedName>
        <fullName evidence="3">Amine oxidase</fullName>
    </submittedName>
</protein>
<dbReference type="SUPFAM" id="SSF54373">
    <property type="entry name" value="FAD-linked reductases, C-terminal domain"/>
    <property type="match status" value="1"/>
</dbReference>
<feature type="domain" description="Amine oxidase" evidence="2">
    <location>
        <begin position="101"/>
        <end position="364"/>
    </location>
</feature>
<sequence length="374" mass="40910">MQTARIAIVGAGLSGLYAAYLLERQRISDYVLLEARDVPGGRIASVSRHAAHGAATSADDIDRFDLGPTWFWPHLQPELDRLIHDLGLQRFEQYEAGDMMIERSPDAPPVRMRGYASTPASMRVAGGMSALTDALRDRLHAPRLVTRQIVRRIRIVDAHVELESESAADGVTTWRVEHVLLAVPPRLAEQHIAFFPPLPAALARQWRDTSTWMAPHAKYVAVYNAPFWREQGLSGEVRSARGPLGEIHDASMPGGSAALFGFFGIPAHVRKNVRDDVLRAHCRAQLVRVFGAKAAAPEAEVIKDWAQDAFTATAADLDDNGQHTRAPDATALSGPWHRRLTGIASEWSRQFPGYVAGAIEAAHAGVRALPDSGE</sequence>
<evidence type="ECO:0000313" key="4">
    <source>
        <dbReference type="Proteomes" id="UP000494218"/>
    </source>
</evidence>
<evidence type="ECO:0000256" key="1">
    <source>
        <dbReference type="ARBA" id="ARBA00005995"/>
    </source>
</evidence>
<dbReference type="GO" id="GO:0016491">
    <property type="term" value="F:oxidoreductase activity"/>
    <property type="evidence" value="ECO:0007669"/>
    <property type="project" value="InterPro"/>
</dbReference>
<dbReference type="InterPro" id="IPR050703">
    <property type="entry name" value="Flavin_MAO"/>
</dbReference>
<accession>A0A6P2JJI7</accession>
<dbReference type="EMBL" id="CABVPW010000007">
    <property type="protein sequence ID" value="VWB42077.1"/>
    <property type="molecule type" value="Genomic_DNA"/>
</dbReference>
<evidence type="ECO:0000259" key="2">
    <source>
        <dbReference type="Pfam" id="PF01593"/>
    </source>
</evidence>
<dbReference type="Pfam" id="PF01593">
    <property type="entry name" value="Amino_oxidase"/>
    <property type="match status" value="1"/>
</dbReference>
<dbReference type="PANTHER" id="PTHR43563:SF1">
    <property type="entry name" value="AMINE OXIDASE [FLAVIN-CONTAINING] B"/>
    <property type="match status" value="1"/>
</dbReference>
<dbReference type="RefSeq" id="WP_175030999.1">
    <property type="nucleotide sequence ID" value="NZ_CABVPW010000007.1"/>
</dbReference>
<organism evidence="3 4">
    <name type="scientific">Burkholderia lata (strain ATCC 17760 / DSM 23089 / LMG 22485 / NCIMB 9086 / R18194 / 383)</name>
    <dbReference type="NCBI Taxonomy" id="482957"/>
    <lineage>
        <taxon>Bacteria</taxon>
        <taxon>Pseudomonadati</taxon>
        <taxon>Pseudomonadota</taxon>
        <taxon>Betaproteobacteria</taxon>
        <taxon>Burkholderiales</taxon>
        <taxon>Burkholderiaceae</taxon>
        <taxon>Burkholderia</taxon>
        <taxon>Burkholderia cepacia complex</taxon>
    </lineage>
</organism>
<comment type="similarity">
    <text evidence="1">Belongs to the flavin monoamine oxidase family.</text>
</comment>
<dbReference type="Proteomes" id="UP000494218">
    <property type="component" value="Unassembled WGS sequence"/>
</dbReference>
<gene>
    <name evidence="3" type="ORF">BLA23254_01879</name>
</gene>
<dbReference type="SUPFAM" id="SSF51905">
    <property type="entry name" value="FAD/NAD(P)-binding domain"/>
    <property type="match status" value="1"/>
</dbReference>
<dbReference type="Pfam" id="PF13450">
    <property type="entry name" value="NAD_binding_8"/>
    <property type="match status" value="1"/>
</dbReference>
<dbReference type="PANTHER" id="PTHR43563">
    <property type="entry name" value="AMINE OXIDASE"/>
    <property type="match status" value="1"/>
</dbReference>